<accession>A0A2K3D165</accession>
<evidence type="ECO:0000313" key="9">
    <source>
        <dbReference type="Proteomes" id="UP000006906"/>
    </source>
</evidence>
<keyword evidence="3" id="KW-0288">FMN</keyword>
<dbReference type="InterPro" id="IPR013785">
    <property type="entry name" value="Aldolase_TIM"/>
</dbReference>
<evidence type="ECO:0000256" key="1">
    <source>
        <dbReference type="ARBA" id="ARBA00001917"/>
    </source>
</evidence>
<dbReference type="GO" id="GO:0002943">
    <property type="term" value="P:tRNA dihydrouridine synthesis"/>
    <property type="evidence" value="ECO:0000318"/>
    <property type="project" value="GO_Central"/>
</dbReference>
<evidence type="ECO:0000256" key="4">
    <source>
        <dbReference type="ARBA" id="ARBA00022694"/>
    </source>
</evidence>
<dbReference type="AlphaFoldDB" id="A0A2K3D165"/>
<dbReference type="PROSITE" id="PS01136">
    <property type="entry name" value="UPF0034"/>
    <property type="match status" value="1"/>
</dbReference>
<dbReference type="InterPro" id="IPR035587">
    <property type="entry name" value="DUS-like_FMN-bd"/>
</dbReference>
<dbReference type="GO" id="GO:0005737">
    <property type="term" value="C:cytoplasm"/>
    <property type="evidence" value="ECO:0000318"/>
    <property type="project" value="GO_Central"/>
</dbReference>
<dbReference type="SUPFAM" id="SSF51395">
    <property type="entry name" value="FMN-linked oxidoreductases"/>
    <property type="match status" value="1"/>
</dbReference>
<proteinExistence type="predicted"/>
<dbReference type="OMA" id="LADIAYM"/>
<feature type="region of interest" description="Disordered" evidence="6">
    <location>
        <begin position="333"/>
        <end position="427"/>
    </location>
</feature>
<keyword evidence="9" id="KW-1185">Reference proteome</keyword>
<dbReference type="EMBL" id="CM008974">
    <property type="protein sequence ID" value="PNW74273.1"/>
    <property type="molecule type" value="Genomic_DNA"/>
</dbReference>
<reference evidence="8 9" key="1">
    <citation type="journal article" date="2007" name="Science">
        <title>The Chlamydomonas genome reveals the evolution of key animal and plant functions.</title>
        <authorList>
            <person name="Merchant S.S."/>
            <person name="Prochnik S.E."/>
            <person name="Vallon O."/>
            <person name="Harris E.H."/>
            <person name="Karpowicz S.J."/>
            <person name="Witman G.B."/>
            <person name="Terry A."/>
            <person name="Salamov A."/>
            <person name="Fritz-Laylin L.K."/>
            <person name="Marechal-Drouard L."/>
            <person name="Marshall W.F."/>
            <person name="Qu L.H."/>
            <person name="Nelson D.R."/>
            <person name="Sanderfoot A.A."/>
            <person name="Spalding M.H."/>
            <person name="Kapitonov V.V."/>
            <person name="Ren Q."/>
            <person name="Ferris P."/>
            <person name="Lindquist E."/>
            <person name="Shapiro H."/>
            <person name="Lucas S.M."/>
            <person name="Grimwood J."/>
            <person name="Schmutz J."/>
            <person name="Cardol P."/>
            <person name="Cerutti H."/>
            <person name="Chanfreau G."/>
            <person name="Chen C.L."/>
            <person name="Cognat V."/>
            <person name="Croft M.T."/>
            <person name="Dent R."/>
            <person name="Dutcher S."/>
            <person name="Fernandez E."/>
            <person name="Fukuzawa H."/>
            <person name="Gonzalez-Ballester D."/>
            <person name="Gonzalez-Halphen D."/>
            <person name="Hallmann A."/>
            <person name="Hanikenne M."/>
            <person name="Hippler M."/>
            <person name="Inwood W."/>
            <person name="Jabbari K."/>
            <person name="Kalanon M."/>
            <person name="Kuras R."/>
            <person name="Lefebvre P.A."/>
            <person name="Lemaire S.D."/>
            <person name="Lobanov A.V."/>
            <person name="Lohr M."/>
            <person name="Manuell A."/>
            <person name="Meier I."/>
            <person name="Mets L."/>
            <person name="Mittag M."/>
            <person name="Mittelmeier T."/>
            <person name="Moroney J.V."/>
            <person name="Moseley J."/>
            <person name="Napoli C."/>
            <person name="Nedelcu A.M."/>
            <person name="Niyogi K."/>
            <person name="Novoselov S.V."/>
            <person name="Paulsen I.T."/>
            <person name="Pazour G."/>
            <person name="Purton S."/>
            <person name="Ral J.P."/>
            <person name="Riano-Pachon D.M."/>
            <person name="Riekhof W."/>
            <person name="Rymarquis L."/>
            <person name="Schroda M."/>
            <person name="Stern D."/>
            <person name="Umen J."/>
            <person name="Willows R."/>
            <person name="Wilson N."/>
            <person name="Zimmer S.L."/>
            <person name="Allmer J."/>
            <person name="Balk J."/>
            <person name="Bisova K."/>
            <person name="Chen C.J."/>
            <person name="Elias M."/>
            <person name="Gendler K."/>
            <person name="Hauser C."/>
            <person name="Lamb M.R."/>
            <person name="Ledford H."/>
            <person name="Long J.C."/>
            <person name="Minagawa J."/>
            <person name="Page M.D."/>
            <person name="Pan J."/>
            <person name="Pootakham W."/>
            <person name="Roje S."/>
            <person name="Rose A."/>
            <person name="Stahlberg E."/>
            <person name="Terauchi A.M."/>
            <person name="Yang P."/>
            <person name="Ball S."/>
            <person name="Bowler C."/>
            <person name="Dieckmann C.L."/>
            <person name="Gladyshev V.N."/>
            <person name="Green P."/>
            <person name="Jorgensen R."/>
            <person name="Mayfield S."/>
            <person name="Mueller-Roeber B."/>
            <person name="Rajamani S."/>
            <person name="Sayre R.T."/>
            <person name="Brokstein P."/>
            <person name="Dubchak I."/>
            <person name="Goodstein D."/>
            <person name="Hornick L."/>
            <person name="Huang Y.W."/>
            <person name="Jhaveri J."/>
            <person name="Luo Y."/>
            <person name="Martinez D."/>
            <person name="Ngau W.C."/>
            <person name="Otillar B."/>
            <person name="Poliakov A."/>
            <person name="Porter A."/>
            <person name="Szajkowski L."/>
            <person name="Werner G."/>
            <person name="Zhou K."/>
            <person name="Grigoriev I.V."/>
            <person name="Rokhsar D.S."/>
            <person name="Grossman A.R."/>
        </authorList>
    </citation>
    <scope>NUCLEOTIDE SEQUENCE [LARGE SCALE GENOMIC DNA]</scope>
    <source>
        <strain evidence="9">CC-503</strain>
    </source>
</reference>
<dbReference type="GeneID" id="5718663"/>
<dbReference type="FunCoup" id="A0A2K3D165">
    <property type="interactions" value="1793"/>
</dbReference>
<evidence type="ECO:0000256" key="5">
    <source>
        <dbReference type="ARBA" id="ARBA00023002"/>
    </source>
</evidence>
<dbReference type="InterPro" id="IPR018517">
    <property type="entry name" value="tRNA_hU_synthase_CS"/>
</dbReference>
<keyword evidence="4" id="KW-0819">tRNA processing</keyword>
<evidence type="ECO:0000313" key="8">
    <source>
        <dbReference type="EMBL" id="PNW74273.1"/>
    </source>
</evidence>
<dbReference type="Pfam" id="PF01207">
    <property type="entry name" value="Dus"/>
    <property type="match status" value="1"/>
</dbReference>
<dbReference type="PANTHER" id="PTHR45936">
    <property type="entry name" value="TRNA-DIHYDROURIDINE(20) SYNTHASE [NAD(P)+]-LIKE"/>
    <property type="match status" value="1"/>
</dbReference>
<dbReference type="OrthoDB" id="10262250at2759"/>
<comment type="cofactor">
    <cofactor evidence="1">
        <name>FMN</name>
        <dbReference type="ChEBI" id="CHEBI:58210"/>
    </cofactor>
</comment>
<dbReference type="GO" id="GO:0017150">
    <property type="term" value="F:tRNA dihydrouridine synthase activity"/>
    <property type="evidence" value="ECO:0000318"/>
    <property type="project" value="GO_Central"/>
</dbReference>
<dbReference type="Gene3D" id="3.20.20.70">
    <property type="entry name" value="Aldolase class I"/>
    <property type="match status" value="1"/>
</dbReference>
<dbReference type="Gramene" id="PNW74273">
    <property type="protein sequence ID" value="PNW74273"/>
    <property type="gene ID" value="CHLRE_13g592300v5"/>
</dbReference>
<dbReference type="RefSeq" id="XP_042917760.1">
    <property type="nucleotide sequence ID" value="XM_043069785.1"/>
</dbReference>
<name>A0A2K3D165_CHLRE</name>
<gene>
    <name evidence="8" type="ORF">CHLRE_13g592300v5</name>
</gene>
<sequence>MEYRDKLVLAPMVRVGMQPMRLLAASYGADIVYSEELVAQRVIASTRVVNEELQSIDFLDRGGEHGRVMFRTTAEERPRLVFQLGAADAVLALQAAQVVAGDVAEVGLNMGCPKAFSLQGGMGAALLRKPEIAEDIMKTLHRNLNIPVSCKIRLLDTDQDTVELARRLAACGINALAVHGRTTQQRPRDPAHWDPIRLVVDALAPDGVPVVANGDVFTWEDAQRVKRETGCAAAMIARAAMWNASVFRPQGFLPLDEVQREFVRLALKWENALPNTKYCLKEMADTPPSFLGRCGGVRTLVGHEANTAITRAKDAASLCALLGLSAASPHEDLGDGAPGSFSGITNGGAKAKAPKQPKAPRPMKHARQPKNGQKPEAVEEPGAAATGCHAPEESAGGEGLKRKRDECGDAEPVAQVRRHADALPQGA</sequence>
<evidence type="ECO:0000256" key="3">
    <source>
        <dbReference type="ARBA" id="ARBA00022643"/>
    </source>
</evidence>
<dbReference type="KEGG" id="cre:CHLRE_13g592300v5"/>
<dbReference type="InParanoid" id="A0A2K3D165"/>
<evidence type="ECO:0000256" key="2">
    <source>
        <dbReference type="ARBA" id="ARBA00022630"/>
    </source>
</evidence>
<protein>
    <recommendedName>
        <fullName evidence="7">DUS-like FMN-binding domain-containing protein</fullName>
    </recommendedName>
</protein>
<keyword evidence="2" id="KW-0285">Flavoprotein</keyword>
<dbReference type="GO" id="GO:0050660">
    <property type="term" value="F:flavin adenine dinucleotide binding"/>
    <property type="evidence" value="ECO:0007669"/>
    <property type="project" value="InterPro"/>
</dbReference>
<keyword evidence="5" id="KW-0560">Oxidoreductase</keyword>
<dbReference type="Proteomes" id="UP000006906">
    <property type="component" value="Chromosome 13"/>
</dbReference>
<dbReference type="PaxDb" id="3055-EDP03526"/>
<evidence type="ECO:0000256" key="6">
    <source>
        <dbReference type="SAM" id="MobiDB-lite"/>
    </source>
</evidence>
<dbReference type="PANTHER" id="PTHR45936:SF1">
    <property type="entry name" value="TRNA-DIHYDROURIDINE(20) SYNTHASE [NAD(P)+]-LIKE"/>
    <property type="match status" value="1"/>
</dbReference>
<dbReference type="InterPro" id="IPR052582">
    <property type="entry name" value="tRNA-DUS-like"/>
</dbReference>
<dbReference type="CDD" id="cd02801">
    <property type="entry name" value="DUS_like_FMN"/>
    <property type="match status" value="1"/>
</dbReference>
<evidence type="ECO:0000259" key="7">
    <source>
        <dbReference type="Pfam" id="PF01207"/>
    </source>
</evidence>
<feature type="domain" description="DUS-like FMN-binding" evidence="7">
    <location>
        <begin position="9"/>
        <end position="263"/>
    </location>
</feature>
<dbReference type="STRING" id="3055.A0A2K3D165"/>
<organism evidence="8 9">
    <name type="scientific">Chlamydomonas reinhardtii</name>
    <name type="common">Chlamydomonas smithii</name>
    <dbReference type="NCBI Taxonomy" id="3055"/>
    <lineage>
        <taxon>Eukaryota</taxon>
        <taxon>Viridiplantae</taxon>
        <taxon>Chlorophyta</taxon>
        <taxon>core chlorophytes</taxon>
        <taxon>Chlorophyceae</taxon>
        <taxon>CS clade</taxon>
        <taxon>Chlamydomonadales</taxon>
        <taxon>Chlamydomonadaceae</taxon>
        <taxon>Chlamydomonas</taxon>
    </lineage>
</organism>